<protein>
    <recommendedName>
        <fullName evidence="3">Protein kinase domain-containing protein</fullName>
    </recommendedName>
</protein>
<evidence type="ECO:0000313" key="5">
    <source>
        <dbReference type="Proteomes" id="UP001318860"/>
    </source>
</evidence>
<keyword evidence="2" id="KW-1003">Cell membrane</keyword>
<dbReference type="Gene3D" id="3.30.200.20">
    <property type="entry name" value="Phosphorylase Kinase, domain 1"/>
    <property type="match status" value="1"/>
</dbReference>
<keyword evidence="5" id="KW-1185">Reference proteome</keyword>
<dbReference type="EMBL" id="JABTTQ020001574">
    <property type="protein sequence ID" value="KAK6130489.1"/>
    <property type="molecule type" value="Genomic_DNA"/>
</dbReference>
<evidence type="ECO:0000259" key="3">
    <source>
        <dbReference type="PROSITE" id="PS50011"/>
    </source>
</evidence>
<dbReference type="Pfam" id="PF07714">
    <property type="entry name" value="PK_Tyr_Ser-Thr"/>
    <property type="match status" value="1"/>
</dbReference>
<name>A0ABR0V8C2_REHGL</name>
<accession>A0ABR0V8C2</accession>
<gene>
    <name evidence="4" type="ORF">DH2020_035747</name>
</gene>
<evidence type="ECO:0000313" key="4">
    <source>
        <dbReference type="EMBL" id="KAK6130489.1"/>
    </source>
</evidence>
<sequence>MSRVYDNWERLVAAVLKREQLRQLAVSHSISSSISADFSSRFSFASSHEDLSASRASTEAISPEARILSHRDVRPIEFKELKKATKNFRSDLILGEGGFGPVFKGWIDEKTLTATKPGSGMPVAVKKWIQGGFQGREEWLGTHNQSLPWATRIKVAIGAARVLSFLHDQEKPVITRSFKTADILLNAEFNAKLSDLGLAKDGPTGDMTHVSTRVMGTYGYAAPEYVATGHLTEKCDVYSFGVVLLELLSGRRVIDATRASEEQNLAEWAQPYLHDKRKLLQVMDPKLEGQYPHNEAYTVATVALQCLSAKPKQRPRMAEVAELLDLSDGMILVDTIDIGGLEQFNSYQWLDPMRPVSAVSPYD</sequence>
<proteinExistence type="predicted"/>
<feature type="domain" description="Protein kinase" evidence="3">
    <location>
        <begin position="1"/>
        <end position="331"/>
    </location>
</feature>
<dbReference type="PROSITE" id="PS50011">
    <property type="entry name" value="PROTEIN_KINASE_DOM"/>
    <property type="match status" value="1"/>
</dbReference>
<dbReference type="InterPro" id="IPR000719">
    <property type="entry name" value="Prot_kinase_dom"/>
</dbReference>
<dbReference type="SUPFAM" id="SSF56112">
    <property type="entry name" value="Protein kinase-like (PK-like)"/>
    <property type="match status" value="1"/>
</dbReference>
<keyword evidence="2" id="KW-0472">Membrane</keyword>
<comment type="subcellular location">
    <subcellularLocation>
        <location evidence="1">Cell membrane</location>
    </subcellularLocation>
</comment>
<dbReference type="InterPro" id="IPR001245">
    <property type="entry name" value="Ser-Thr/Tyr_kinase_cat_dom"/>
</dbReference>
<dbReference type="InterPro" id="IPR011009">
    <property type="entry name" value="Kinase-like_dom_sf"/>
</dbReference>
<dbReference type="PANTHER" id="PTHR45621">
    <property type="entry name" value="OS01G0588500 PROTEIN-RELATED"/>
    <property type="match status" value="1"/>
</dbReference>
<dbReference type="Proteomes" id="UP001318860">
    <property type="component" value="Unassembled WGS sequence"/>
</dbReference>
<dbReference type="InterPro" id="IPR050823">
    <property type="entry name" value="Plant_Ser_Thr_Prot_Kinase"/>
</dbReference>
<organism evidence="4 5">
    <name type="scientific">Rehmannia glutinosa</name>
    <name type="common">Chinese foxglove</name>
    <dbReference type="NCBI Taxonomy" id="99300"/>
    <lineage>
        <taxon>Eukaryota</taxon>
        <taxon>Viridiplantae</taxon>
        <taxon>Streptophyta</taxon>
        <taxon>Embryophyta</taxon>
        <taxon>Tracheophyta</taxon>
        <taxon>Spermatophyta</taxon>
        <taxon>Magnoliopsida</taxon>
        <taxon>eudicotyledons</taxon>
        <taxon>Gunneridae</taxon>
        <taxon>Pentapetalae</taxon>
        <taxon>asterids</taxon>
        <taxon>lamiids</taxon>
        <taxon>Lamiales</taxon>
        <taxon>Orobanchaceae</taxon>
        <taxon>Rehmannieae</taxon>
        <taxon>Rehmannia</taxon>
    </lineage>
</organism>
<evidence type="ECO:0000256" key="1">
    <source>
        <dbReference type="ARBA" id="ARBA00004236"/>
    </source>
</evidence>
<comment type="caution">
    <text evidence="4">The sequence shown here is derived from an EMBL/GenBank/DDBJ whole genome shotgun (WGS) entry which is preliminary data.</text>
</comment>
<dbReference type="Gene3D" id="1.10.510.10">
    <property type="entry name" value="Transferase(Phosphotransferase) domain 1"/>
    <property type="match status" value="1"/>
</dbReference>
<reference evidence="4 5" key="1">
    <citation type="journal article" date="2021" name="Comput. Struct. Biotechnol. J.">
        <title>De novo genome assembly of the potent medicinal plant Rehmannia glutinosa using nanopore technology.</title>
        <authorList>
            <person name="Ma L."/>
            <person name="Dong C."/>
            <person name="Song C."/>
            <person name="Wang X."/>
            <person name="Zheng X."/>
            <person name="Niu Y."/>
            <person name="Chen S."/>
            <person name="Feng W."/>
        </authorList>
    </citation>
    <scope>NUCLEOTIDE SEQUENCE [LARGE SCALE GENOMIC DNA]</scope>
    <source>
        <strain evidence="4">DH-2019</strain>
    </source>
</reference>
<evidence type="ECO:0000256" key="2">
    <source>
        <dbReference type="ARBA" id="ARBA00022475"/>
    </source>
</evidence>